<evidence type="ECO:0000313" key="3">
    <source>
        <dbReference type="Proteomes" id="UP000228380"/>
    </source>
</evidence>
<reference evidence="4" key="2">
    <citation type="submission" date="2025-08" db="UniProtKB">
        <authorList>
            <consortium name="RefSeq"/>
        </authorList>
    </citation>
    <scope>IDENTIFICATION</scope>
    <source>
        <tissue evidence="4">Young leaves</tissue>
    </source>
</reference>
<dbReference type="RefSeq" id="XP_008801594.2">
    <property type="nucleotide sequence ID" value="XM_008803372.4"/>
</dbReference>
<keyword evidence="2" id="KW-0812">Transmembrane</keyword>
<accession>A0A8B7CLC4</accession>
<keyword evidence="2" id="KW-1133">Transmembrane helix</keyword>
<dbReference type="Proteomes" id="UP000228380">
    <property type="component" value="Chromosome 3"/>
</dbReference>
<reference evidence="3" key="1">
    <citation type="journal article" date="2019" name="Nat. Commun.">
        <title>Genome-wide association mapping of date palm fruit traits.</title>
        <authorList>
            <person name="Hazzouri K.M."/>
            <person name="Gros-Balthazard M."/>
            <person name="Flowers J.M."/>
            <person name="Copetti D."/>
            <person name="Lemansour A."/>
            <person name="Lebrun M."/>
            <person name="Masmoudi K."/>
            <person name="Ferrand S."/>
            <person name="Dhar M.I."/>
            <person name="Fresquez Z.A."/>
            <person name="Rosas U."/>
            <person name="Zhang J."/>
            <person name="Talag J."/>
            <person name="Lee S."/>
            <person name="Kudrna D."/>
            <person name="Powell R.F."/>
            <person name="Leitch I.J."/>
            <person name="Krueger R.R."/>
            <person name="Wing R.A."/>
            <person name="Amiri K.M.A."/>
            <person name="Purugganan M.D."/>
        </authorList>
    </citation>
    <scope>NUCLEOTIDE SEQUENCE [LARGE SCALE GENOMIC DNA]</scope>
    <source>
        <strain evidence="3">cv. Khalas</strain>
    </source>
</reference>
<dbReference type="GO" id="GO:0009535">
    <property type="term" value="C:chloroplast thylakoid membrane"/>
    <property type="evidence" value="ECO:0007669"/>
    <property type="project" value="TreeGrafter"/>
</dbReference>
<dbReference type="AlphaFoldDB" id="A0A8B7CLC4"/>
<name>A0A8B7CLC4_PHODC</name>
<evidence type="ECO:0000256" key="1">
    <source>
        <dbReference type="SAM" id="MobiDB-lite"/>
    </source>
</evidence>
<evidence type="ECO:0000256" key="2">
    <source>
        <dbReference type="SAM" id="Phobius"/>
    </source>
</evidence>
<keyword evidence="3" id="KW-1185">Reference proteome</keyword>
<evidence type="ECO:0000313" key="4">
    <source>
        <dbReference type="RefSeq" id="XP_008801594.2"/>
    </source>
</evidence>
<gene>
    <name evidence="4" type="primary">LOC103715664</name>
</gene>
<proteinExistence type="predicted"/>
<dbReference type="OrthoDB" id="1930702at2759"/>
<dbReference type="PANTHER" id="PTHR36735:SF1">
    <property type="entry name" value="TRANSMEMBRANE PROTEIN"/>
    <property type="match status" value="1"/>
</dbReference>
<feature type="compositionally biased region" description="Basic residues" evidence="1">
    <location>
        <begin position="140"/>
        <end position="154"/>
    </location>
</feature>
<feature type="transmembrane region" description="Helical" evidence="2">
    <location>
        <begin position="97"/>
        <end position="121"/>
    </location>
</feature>
<dbReference type="KEGG" id="pda:103715664"/>
<feature type="region of interest" description="Disordered" evidence="1">
    <location>
        <begin position="131"/>
        <end position="168"/>
    </location>
</feature>
<organism evidence="3 4">
    <name type="scientific">Phoenix dactylifera</name>
    <name type="common">Date palm</name>
    <dbReference type="NCBI Taxonomy" id="42345"/>
    <lineage>
        <taxon>Eukaryota</taxon>
        <taxon>Viridiplantae</taxon>
        <taxon>Streptophyta</taxon>
        <taxon>Embryophyta</taxon>
        <taxon>Tracheophyta</taxon>
        <taxon>Spermatophyta</taxon>
        <taxon>Magnoliopsida</taxon>
        <taxon>Liliopsida</taxon>
        <taxon>Arecaceae</taxon>
        <taxon>Coryphoideae</taxon>
        <taxon>Phoeniceae</taxon>
        <taxon>Phoenix</taxon>
    </lineage>
</organism>
<protein>
    <submittedName>
        <fullName evidence="4">Uncharacterized protein LOC103715664</fullName>
    </submittedName>
</protein>
<sequence length="168" mass="18200">MATVTISPSLLPPVSAPKSLSYSTSKLAHPTLPPPSSALLRPLYYHSRRRLGRVSTKRSQLGRVSAASGDVLPSEATIEKAQQIPAAAAEDGGVSTVISVLLFMAFIGLSILTIGVVYLAVQDFLQKREREKFEKEEAAKKKKNGKKRKVKARAGPRGFGQKIEEDDD</sequence>
<dbReference type="GeneID" id="103715664"/>
<keyword evidence="2" id="KW-0472">Membrane</keyword>
<dbReference type="PANTHER" id="PTHR36735">
    <property type="entry name" value="TRANSMEMBRANE PROTEIN"/>
    <property type="match status" value="1"/>
</dbReference>